<dbReference type="PANTHER" id="PTHR22576">
    <property type="entry name" value="MUCOSA ASSOCIATED LYMPHOID TISSUE LYMPHOMA TRANSLOCATION PROTEIN 1/PARACASPASE"/>
    <property type="match status" value="1"/>
</dbReference>
<dbReference type="PROSITE" id="PS50835">
    <property type="entry name" value="IG_LIKE"/>
    <property type="match status" value="4"/>
</dbReference>
<feature type="domain" description="Ig-like" evidence="2">
    <location>
        <begin position="474"/>
        <end position="538"/>
    </location>
</feature>
<accession>A0A1X7UDN4</accession>
<dbReference type="AlphaFoldDB" id="A0A1X7UDN4"/>
<dbReference type="InterPro" id="IPR011029">
    <property type="entry name" value="DEATH-like_dom_sf"/>
</dbReference>
<dbReference type="Pfam" id="PF00656">
    <property type="entry name" value="Peptidase_C14"/>
    <property type="match status" value="1"/>
</dbReference>
<dbReference type="InterPro" id="IPR011600">
    <property type="entry name" value="Pept_C14_caspase"/>
</dbReference>
<dbReference type="Gene3D" id="1.10.533.10">
    <property type="entry name" value="Death Domain, Fas"/>
    <property type="match status" value="1"/>
</dbReference>
<dbReference type="Proteomes" id="UP000007879">
    <property type="component" value="Unassembled WGS sequence"/>
</dbReference>
<evidence type="ECO:0000259" key="2">
    <source>
        <dbReference type="PROSITE" id="PS50835"/>
    </source>
</evidence>
<organism evidence="3">
    <name type="scientific">Amphimedon queenslandica</name>
    <name type="common">Sponge</name>
    <dbReference type="NCBI Taxonomy" id="400682"/>
    <lineage>
        <taxon>Eukaryota</taxon>
        <taxon>Metazoa</taxon>
        <taxon>Porifera</taxon>
        <taxon>Demospongiae</taxon>
        <taxon>Heteroscleromorpha</taxon>
        <taxon>Haplosclerida</taxon>
        <taxon>Niphatidae</taxon>
        <taxon>Amphimedon</taxon>
    </lineage>
</organism>
<sequence>MMELIKVGVSRFDGRVWLLTQHFISVISHKMAKLKDVSKETLKKASRYMDELHDGEDEVWRLFIGAMSQKIYTEAQIETFAEENLKPRGSPSSALVADLSRRNMTLDEFLRISKKIKCKKIVNLFLQTTVPVITQQPQKTLSVTKGKDLFLSCIAECKPPSPDYQWYFNDNPLLNETSPTLSISNCNASHTGFYHCVVSNPCIDDYNQSRVPSGRCRVEILNVPIQENVAPQFPDDVSQLSQVTNRDIRSSSVCSITSRSAIPSQEDVEITTHPSDTTCRYYEEFELKCSAKSKSGKNITFQWLSRRTQIQEDHLSTSQGTSVLKKKSKEEHIMDIQCRVSSNGTDWVTSNRAKVVIHFVWFVEQPRDFHGYNGREGTLECKAAGMEPIEYLWLKNENGKNTRLSEKPGICIKKEEGFLFFDSLDAEHWGYYKCQAQNDVHFASSETVKVSCEPYREKGYIAVQPSSHVCLMESSITLYCEAVSPQPVTYQWYLNNNIIANENQDALVLAPINKRHFGTYHCIVKSDQDSIQSELAIVSEGVPFNDTKSWTKIQAEQDEAERTFQTADKIFYAREKVALLIGNEKYSYVRQLNSPHSDVDELSKTLTSLNFKVFSFTDLKFKEIMHVLDVFVRLLDSGVYCLFYYSGHGFRLQNVDYIMPIDVSSGLNYDDCIPVNQISYRLQQTKCKVIMLLDCCREKFVETDSTTPLKPSADKSCPFHNICTIWSCSDSQPAYERKSEDCSVFNRALRKALTEKKKVNDFSGEIKKYMEEHAHAKSGKPFQRPSTLINFSPSEITLHENIMFDWKTSNATMRIREWHKRIHNIAPVTIGEEELPGIQSGEVRFEFIRTNVLKVTVKLTKRHSFPGEATYNVTLTESCQGLALETVSSENLTRTRLKIESIITSWQNLQETPVRIISINFLSSAGTSSGMQLSYCPVINAETYWSFSNN</sequence>
<dbReference type="InterPro" id="IPR013783">
    <property type="entry name" value="Ig-like_fold"/>
</dbReference>
<dbReference type="SMART" id="SM00408">
    <property type="entry name" value="IGc2"/>
    <property type="match status" value="3"/>
</dbReference>
<dbReference type="STRING" id="400682.A0A1X7UDN4"/>
<gene>
    <name evidence="3" type="primary">100635235</name>
</gene>
<feature type="domain" description="Caspase family p20" evidence="1">
    <location>
        <begin position="574"/>
        <end position="649"/>
    </location>
</feature>
<evidence type="ECO:0000259" key="1">
    <source>
        <dbReference type="PROSITE" id="PS50208"/>
    </source>
</evidence>
<evidence type="ECO:0008006" key="5">
    <source>
        <dbReference type="Google" id="ProtNLM"/>
    </source>
</evidence>
<dbReference type="InterPro" id="IPR003599">
    <property type="entry name" value="Ig_sub"/>
</dbReference>
<feature type="domain" description="Ig-like" evidence="2">
    <location>
        <begin position="374"/>
        <end position="451"/>
    </location>
</feature>
<dbReference type="OrthoDB" id="417046at2759"/>
<dbReference type="SMART" id="SM00409">
    <property type="entry name" value="IG"/>
    <property type="match status" value="4"/>
</dbReference>
<dbReference type="GO" id="GO:0004197">
    <property type="term" value="F:cysteine-type endopeptidase activity"/>
    <property type="evidence" value="ECO:0007669"/>
    <property type="project" value="InterPro"/>
</dbReference>
<dbReference type="InterPro" id="IPR001309">
    <property type="entry name" value="Pept_C14_p20"/>
</dbReference>
<dbReference type="SUPFAM" id="SSF52129">
    <property type="entry name" value="Caspase-like"/>
    <property type="match status" value="1"/>
</dbReference>
<dbReference type="InterPro" id="IPR029030">
    <property type="entry name" value="Caspase-like_dom_sf"/>
</dbReference>
<evidence type="ECO:0000313" key="3">
    <source>
        <dbReference type="EnsemblMetazoa" id="Aqu2.1.25588_001"/>
    </source>
</evidence>
<dbReference type="InterPro" id="IPR007110">
    <property type="entry name" value="Ig-like_dom"/>
</dbReference>
<dbReference type="GO" id="GO:0006508">
    <property type="term" value="P:proteolysis"/>
    <property type="evidence" value="ECO:0007669"/>
    <property type="project" value="InterPro"/>
</dbReference>
<dbReference type="InterPro" id="IPR036179">
    <property type="entry name" value="Ig-like_dom_sf"/>
</dbReference>
<keyword evidence="4" id="KW-1185">Reference proteome</keyword>
<dbReference type="Pfam" id="PF07679">
    <property type="entry name" value="I-set"/>
    <property type="match status" value="1"/>
</dbReference>
<dbReference type="EnsemblMetazoa" id="XM_019999437.1">
    <property type="protein sequence ID" value="XP_019854996.1"/>
    <property type="gene ID" value="LOC100635235"/>
</dbReference>
<dbReference type="Gene3D" id="3.40.50.1460">
    <property type="match status" value="1"/>
</dbReference>
<dbReference type="Pfam" id="PF13927">
    <property type="entry name" value="Ig_3"/>
    <property type="match status" value="2"/>
</dbReference>
<name>A0A1X7UDN4_AMPQE</name>
<proteinExistence type="predicted"/>
<dbReference type="InParanoid" id="A0A1X7UDN4"/>
<dbReference type="Gene3D" id="2.60.40.10">
    <property type="entry name" value="Immunoglobulins"/>
    <property type="match status" value="3"/>
</dbReference>
<dbReference type="CDD" id="cd00096">
    <property type="entry name" value="Ig"/>
    <property type="match status" value="3"/>
</dbReference>
<dbReference type="EnsemblMetazoa" id="Aqu2.1.25588_001">
    <property type="protein sequence ID" value="Aqu2.1.25588_001"/>
    <property type="gene ID" value="Aqu2.1.25588"/>
</dbReference>
<evidence type="ECO:0000313" key="4">
    <source>
        <dbReference type="Proteomes" id="UP000007879"/>
    </source>
</evidence>
<feature type="domain" description="Ig-like" evidence="2">
    <location>
        <begin position="131"/>
        <end position="200"/>
    </location>
</feature>
<dbReference type="InterPro" id="IPR052039">
    <property type="entry name" value="Caspase-related_regulators"/>
</dbReference>
<protein>
    <recommendedName>
        <fullName evidence="5">Mucosa-associated lymphoid tissue lymphoma translocation protein 1</fullName>
    </recommendedName>
</protein>
<dbReference type="PANTHER" id="PTHR22576:SF37">
    <property type="entry name" value="MUCOSA-ASSOCIATED LYMPHOID TISSUE LYMPHOMA TRANSLOCATION PROTEIN 1"/>
    <property type="match status" value="1"/>
</dbReference>
<dbReference type="KEGG" id="aqu:100635235"/>
<dbReference type="PROSITE" id="PS50208">
    <property type="entry name" value="CASPASE_P20"/>
    <property type="match status" value="1"/>
</dbReference>
<dbReference type="SUPFAM" id="SSF48726">
    <property type="entry name" value="Immunoglobulin"/>
    <property type="match status" value="3"/>
</dbReference>
<reference evidence="4" key="1">
    <citation type="journal article" date="2010" name="Nature">
        <title>The Amphimedon queenslandica genome and the evolution of animal complexity.</title>
        <authorList>
            <person name="Srivastava M."/>
            <person name="Simakov O."/>
            <person name="Chapman J."/>
            <person name="Fahey B."/>
            <person name="Gauthier M.E."/>
            <person name="Mitros T."/>
            <person name="Richards G.S."/>
            <person name="Conaco C."/>
            <person name="Dacre M."/>
            <person name="Hellsten U."/>
            <person name="Larroux C."/>
            <person name="Putnam N.H."/>
            <person name="Stanke M."/>
            <person name="Adamska M."/>
            <person name="Darling A."/>
            <person name="Degnan S.M."/>
            <person name="Oakley T.H."/>
            <person name="Plachetzki D.C."/>
            <person name="Zhai Y."/>
            <person name="Adamski M."/>
            <person name="Calcino A."/>
            <person name="Cummins S.F."/>
            <person name="Goodstein D.M."/>
            <person name="Harris C."/>
            <person name="Jackson D.J."/>
            <person name="Leys S.P."/>
            <person name="Shu S."/>
            <person name="Woodcroft B.J."/>
            <person name="Vervoort M."/>
            <person name="Kosik K.S."/>
            <person name="Manning G."/>
            <person name="Degnan B.M."/>
            <person name="Rokhsar D.S."/>
        </authorList>
    </citation>
    <scope>NUCLEOTIDE SEQUENCE [LARGE SCALE GENOMIC DNA]</scope>
</reference>
<dbReference type="InterPro" id="IPR003598">
    <property type="entry name" value="Ig_sub2"/>
</dbReference>
<reference evidence="3" key="2">
    <citation type="submission" date="2017-05" db="UniProtKB">
        <authorList>
            <consortium name="EnsemblMetazoa"/>
        </authorList>
    </citation>
    <scope>IDENTIFICATION</scope>
</reference>
<dbReference type="InterPro" id="IPR013098">
    <property type="entry name" value="Ig_I-set"/>
</dbReference>
<feature type="domain" description="Ig-like" evidence="2">
    <location>
        <begin position="263"/>
        <end position="356"/>
    </location>
</feature>